<evidence type="ECO:0000313" key="2">
    <source>
        <dbReference type="EMBL" id="VFS51279.1"/>
    </source>
</evidence>
<dbReference type="EMBL" id="CAADJA010000002">
    <property type="protein sequence ID" value="VFS51279.1"/>
    <property type="molecule type" value="Genomic_DNA"/>
</dbReference>
<sequence>MTKQEIKQLNDILQKSQQASAIARAMYHSWLELPGCEIELLIGMFSEYSDSVTECLINLSGEAVRHG</sequence>
<name>A0A2C6DQG7_9GAMM</name>
<evidence type="ECO:0000313" key="4">
    <source>
        <dbReference type="Proteomes" id="UP000373449"/>
    </source>
</evidence>
<dbReference type="AlphaFoldDB" id="A0A2C6DQG7"/>
<proteinExistence type="predicted"/>
<reference evidence="3" key="1">
    <citation type="submission" date="2017-09" db="EMBL/GenBank/DDBJ databases">
        <title>FDA dAtabase for Regulatory Grade micrObial Sequences (FDA-ARGOS): Supporting development and validation of Infectious Disease Dx tests.</title>
        <authorList>
            <person name="Minogue T."/>
            <person name="Wolcott M."/>
            <person name="Wasieloski L."/>
            <person name="Aguilar W."/>
            <person name="Moore D."/>
            <person name="Tallon L."/>
            <person name="Sadzewicz L."/>
            <person name="Ott S."/>
            <person name="Zhao X."/>
            <person name="Nagaraj S."/>
            <person name="Vavikolanu K."/>
            <person name="Aluvathingal J."/>
            <person name="Nadendla S."/>
            <person name="Sichtig H."/>
        </authorList>
    </citation>
    <scope>NUCLEOTIDE SEQUENCE [LARGE SCALE GENOMIC DNA]</scope>
    <source>
        <strain evidence="3">FDAARGOS_387</strain>
    </source>
</reference>
<protein>
    <submittedName>
        <fullName evidence="1">Uncharacterized protein</fullName>
    </submittedName>
</protein>
<dbReference type="RefSeq" id="WP_029096061.1">
    <property type="nucleotide sequence ID" value="NZ_CAADJA010000002.1"/>
</dbReference>
<dbReference type="OrthoDB" id="6480015at2"/>
<dbReference type="STRING" id="1111728.GCA_000427805_04552"/>
<accession>A0A2C6DQG7</accession>
<dbReference type="EMBL" id="PDDX01000001">
    <property type="protein sequence ID" value="PHI31061.1"/>
    <property type="molecule type" value="Genomic_DNA"/>
</dbReference>
<organism evidence="1 3">
    <name type="scientific">Budvicia aquatica</name>
    <dbReference type="NCBI Taxonomy" id="82979"/>
    <lineage>
        <taxon>Bacteria</taxon>
        <taxon>Pseudomonadati</taxon>
        <taxon>Pseudomonadota</taxon>
        <taxon>Gammaproteobacteria</taxon>
        <taxon>Enterobacterales</taxon>
        <taxon>Budviciaceae</taxon>
        <taxon>Budvicia</taxon>
    </lineage>
</organism>
<evidence type="ECO:0000313" key="1">
    <source>
        <dbReference type="EMBL" id="PHI31061.1"/>
    </source>
</evidence>
<gene>
    <name evidence="1" type="ORF">CRN84_17845</name>
    <name evidence="2" type="ORF">NCTC12282_04936</name>
</gene>
<dbReference type="Proteomes" id="UP000373449">
    <property type="component" value="Unassembled WGS sequence"/>
</dbReference>
<reference evidence="1" key="2">
    <citation type="submission" date="2017-09" db="EMBL/GenBank/DDBJ databases">
        <title>FDA dAtabase for Regulatory Grade micrObial Sequences (FDA-ARGOS): Supporting development and validation of Infectious Disease Dx tests.</title>
        <authorList>
            <person name="Minogue T."/>
            <person name="Wolcott M."/>
            <person name="Wasieloski L."/>
            <person name="Aguilar W."/>
            <person name="Moore D."/>
            <person name="Tallon L.J."/>
            <person name="Sadzewicz L."/>
            <person name="Ott S."/>
            <person name="Zhao X."/>
            <person name="Nagaraj S."/>
            <person name="Vavikolanu K."/>
            <person name="Aluvathingal J."/>
            <person name="Nadendla S."/>
            <person name="Sichtig H."/>
        </authorList>
    </citation>
    <scope>NUCLEOTIDE SEQUENCE</scope>
    <source>
        <strain evidence="1">FDAARGOS_387</strain>
    </source>
</reference>
<keyword evidence="3" id="KW-1185">Reference proteome</keyword>
<dbReference type="Proteomes" id="UP000224974">
    <property type="component" value="Unassembled WGS sequence"/>
</dbReference>
<evidence type="ECO:0000313" key="3">
    <source>
        <dbReference type="Proteomes" id="UP000224974"/>
    </source>
</evidence>
<reference evidence="2 4" key="3">
    <citation type="submission" date="2019-03" db="EMBL/GenBank/DDBJ databases">
        <authorList>
            <consortium name="Pathogen Informatics"/>
        </authorList>
    </citation>
    <scope>NUCLEOTIDE SEQUENCE [LARGE SCALE GENOMIC DNA]</scope>
    <source>
        <strain evidence="2 4">NCTC12282</strain>
    </source>
</reference>